<dbReference type="Proteomes" id="UP000887580">
    <property type="component" value="Unplaced"/>
</dbReference>
<name>A0AC35F3G0_9BILA</name>
<organism evidence="1 2">
    <name type="scientific">Panagrolaimus sp. PS1159</name>
    <dbReference type="NCBI Taxonomy" id="55785"/>
    <lineage>
        <taxon>Eukaryota</taxon>
        <taxon>Metazoa</taxon>
        <taxon>Ecdysozoa</taxon>
        <taxon>Nematoda</taxon>
        <taxon>Chromadorea</taxon>
        <taxon>Rhabditida</taxon>
        <taxon>Tylenchina</taxon>
        <taxon>Panagrolaimomorpha</taxon>
        <taxon>Panagrolaimoidea</taxon>
        <taxon>Panagrolaimidae</taxon>
        <taxon>Panagrolaimus</taxon>
    </lineage>
</organism>
<proteinExistence type="predicted"/>
<sequence length="377" mass="43641">MNTFLLTDLFNPQPSTSSINSSDDPLNADTESCSENFSIPSDYGIKLSKTIIQSRQKKSYFSLNFIGIRLLLMTTILSYLFLPSISLPSQDFSPQQRHLIRKVILKKLGLEKMHESREQREATNSRSPMPLYIWDFYDQANQGDIELLRHYLPRSVKTDFVNSEYNGCLRLLDTRFLPSDSLRRGDKWVDFDVTPALTRRRKEDSNDLIEFYIKRLVSNDNTPMSIDLRDSAALIIQIETPETANQNRRRKRSTKKNKNRRRKQHHNQPKAKNLCRLESLWVDFKQLDWDDWIISPAAYDAYQCRGKCTDAPPSARQNYSNHAIMQTLIHSLNATAVPPPCCVPTEMSPLPILYRDVHNTTIVHKYPDMIVEACGCH</sequence>
<protein>
    <submittedName>
        <fullName evidence="2">TGF-beta family profile domain-containing protein</fullName>
    </submittedName>
</protein>
<evidence type="ECO:0000313" key="1">
    <source>
        <dbReference type="Proteomes" id="UP000887580"/>
    </source>
</evidence>
<reference evidence="2" key="1">
    <citation type="submission" date="2022-11" db="UniProtKB">
        <authorList>
            <consortium name="WormBaseParasite"/>
        </authorList>
    </citation>
    <scope>IDENTIFICATION</scope>
</reference>
<accession>A0AC35F3G0</accession>
<dbReference type="WBParaSite" id="PS1159_v2.g13209.t1">
    <property type="protein sequence ID" value="PS1159_v2.g13209.t1"/>
    <property type="gene ID" value="PS1159_v2.g13209"/>
</dbReference>
<evidence type="ECO:0000313" key="2">
    <source>
        <dbReference type="WBParaSite" id="PS1159_v2.g13209.t1"/>
    </source>
</evidence>